<comment type="caution">
    <text evidence="3">The sequence shown here is derived from an EMBL/GenBank/DDBJ whole genome shotgun (WGS) entry which is preliminary data.</text>
</comment>
<dbReference type="InterPro" id="IPR027266">
    <property type="entry name" value="TrmE/GcvT-like"/>
</dbReference>
<evidence type="ECO:0000259" key="2">
    <source>
        <dbReference type="Pfam" id="PF08669"/>
    </source>
</evidence>
<protein>
    <submittedName>
        <fullName evidence="3">Aminomethyl transferase family protein</fullName>
    </submittedName>
</protein>
<dbReference type="PANTHER" id="PTHR43757:SF14">
    <property type="entry name" value="GLYCINE CLEAVAGE T-PROTEIN FAMILY"/>
    <property type="match status" value="1"/>
</dbReference>
<name>A0A7V8VDX1_9BACT</name>
<dbReference type="SUPFAM" id="SSF103025">
    <property type="entry name" value="Folate-binding domain"/>
    <property type="match status" value="1"/>
</dbReference>
<feature type="domain" description="Aminomethyltransferase C-terminal" evidence="2">
    <location>
        <begin position="257"/>
        <end position="335"/>
    </location>
</feature>
<dbReference type="RefSeq" id="WP_194537690.1">
    <property type="nucleotide sequence ID" value="NZ_JACEFB010000005.1"/>
</dbReference>
<keyword evidence="4" id="KW-1185">Reference proteome</keyword>
<gene>
    <name evidence="3" type="ORF">H0921_08750</name>
</gene>
<dbReference type="GO" id="GO:0016740">
    <property type="term" value="F:transferase activity"/>
    <property type="evidence" value="ECO:0007669"/>
    <property type="project" value="UniProtKB-KW"/>
</dbReference>
<dbReference type="Pfam" id="PF01571">
    <property type="entry name" value="GCV_T"/>
    <property type="match status" value="1"/>
</dbReference>
<accession>A0A7V8VDX1</accession>
<keyword evidence="3" id="KW-0808">Transferase</keyword>
<proteinExistence type="predicted"/>
<dbReference type="InterPro" id="IPR029043">
    <property type="entry name" value="GcvT/YgfZ_C"/>
</dbReference>
<dbReference type="InterPro" id="IPR013977">
    <property type="entry name" value="GcvT_C"/>
</dbReference>
<dbReference type="PIRSF" id="PIRSF006487">
    <property type="entry name" value="GcvT"/>
    <property type="match status" value="1"/>
</dbReference>
<evidence type="ECO:0000313" key="3">
    <source>
        <dbReference type="EMBL" id="MBA2226245.1"/>
    </source>
</evidence>
<dbReference type="Pfam" id="PF08669">
    <property type="entry name" value="GCV_T_C"/>
    <property type="match status" value="1"/>
</dbReference>
<sequence length="344" mass="37375">MSETGDPAYTAVLSHAALFDLSTVGKLLLTGPDAPQFVHNLCTNAVADLPLGAGCPAYLCDPRAKVLFPLWIYHLRLGDGRHALWLETAPRCAPELLAHLDRYLIAEQVEMQDVSHRFAQFHLAGSQATALLAAAIAAEVPPLPPWGHMERTLGSVTVHIRRFDRLGFPGYDIVVLQEHQAAVRRYLETLGAAPGTSSAFETLRIEAGFPLWGVDYDRERSVLDLPHFEQAVSYAKGCFPGQEPIVMARDRTGHPVRTFVGVKVLQGGPPMPGTRLLQQQREVGILTSSTFSPRLQAPLALGYVRWGVHTPGQAVEIEPAAGARLALILGPPPFDFPNPGSAKQ</sequence>
<reference evidence="3 4" key="1">
    <citation type="submission" date="2020-07" db="EMBL/GenBank/DDBJ databases">
        <title>Thermogemmata thermophila gen. nov., sp. nov., a novel moderate thermophilic planctomycete from a Kamchatka hot spring.</title>
        <authorList>
            <person name="Elcheninov A.G."/>
            <person name="Podosokorskaya O.A."/>
            <person name="Kovaleva O.L."/>
            <person name="Novikov A."/>
            <person name="Bonch-Osmolovskaya E.A."/>
            <person name="Toshchakov S.V."/>
            <person name="Kublanov I.V."/>
        </authorList>
    </citation>
    <scope>NUCLEOTIDE SEQUENCE [LARGE SCALE GENOMIC DNA]</scope>
    <source>
        <strain evidence="3 4">2918</strain>
    </source>
</reference>
<dbReference type="InterPro" id="IPR028896">
    <property type="entry name" value="GcvT/YgfZ/DmdA"/>
</dbReference>
<dbReference type="Proteomes" id="UP000542342">
    <property type="component" value="Unassembled WGS sequence"/>
</dbReference>
<evidence type="ECO:0000259" key="1">
    <source>
        <dbReference type="Pfam" id="PF01571"/>
    </source>
</evidence>
<dbReference type="SUPFAM" id="SSF101790">
    <property type="entry name" value="Aminomethyltransferase beta-barrel domain"/>
    <property type="match status" value="1"/>
</dbReference>
<dbReference type="EMBL" id="JACEFB010000005">
    <property type="protein sequence ID" value="MBA2226245.1"/>
    <property type="molecule type" value="Genomic_DNA"/>
</dbReference>
<dbReference type="PANTHER" id="PTHR43757">
    <property type="entry name" value="AMINOMETHYLTRANSFERASE"/>
    <property type="match status" value="1"/>
</dbReference>
<evidence type="ECO:0000313" key="4">
    <source>
        <dbReference type="Proteomes" id="UP000542342"/>
    </source>
</evidence>
<organism evidence="3 4">
    <name type="scientific">Thermogemmata fonticola</name>
    <dbReference type="NCBI Taxonomy" id="2755323"/>
    <lineage>
        <taxon>Bacteria</taxon>
        <taxon>Pseudomonadati</taxon>
        <taxon>Planctomycetota</taxon>
        <taxon>Planctomycetia</taxon>
        <taxon>Gemmatales</taxon>
        <taxon>Gemmataceae</taxon>
        <taxon>Thermogemmata</taxon>
    </lineage>
</organism>
<feature type="domain" description="GCVT N-terminal" evidence="1">
    <location>
        <begin position="10"/>
        <end position="224"/>
    </location>
</feature>
<dbReference type="Gene3D" id="3.30.1360.120">
    <property type="entry name" value="Probable tRNA modification gtpase trme, domain 1"/>
    <property type="match status" value="1"/>
</dbReference>
<dbReference type="InterPro" id="IPR006222">
    <property type="entry name" value="GCVT_N"/>
</dbReference>
<dbReference type="AlphaFoldDB" id="A0A7V8VDX1"/>